<name>A0ABW2RFN9_9BACL</name>
<organism evidence="18 19">
    <name type="scientific">Laceyella putida</name>
    <dbReference type="NCBI Taxonomy" id="110101"/>
    <lineage>
        <taxon>Bacteria</taxon>
        <taxon>Bacillati</taxon>
        <taxon>Bacillota</taxon>
        <taxon>Bacilli</taxon>
        <taxon>Bacillales</taxon>
        <taxon>Thermoactinomycetaceae</taxon>
        <taxon>Laceyella</taxon>
    </lineage>
</organism>
<evidence type="ECO:0000259" key="16">
    <source>
        <dbReference type="PROSITE" id="PS50109"/>
    </source>
</evidence>
<dbReference type="InterPro" id="IPR003660">
    <property type="entry name" value="HAMP_dom"/>
</dbReference>
<keyword evidence="14" id="KW-0175">Coiled coil</keyword>
<evidence type="ECO:0000256" key="8">
    <source>
        <dbReference type="ARBA" id="ARBA00022777"/>
    </source>
</evidence>
<evidence type="ECO:0000256" key="14">
    <source>
        <dbReference type="SAM" id="Coils"/>
    </source>
</evidence>
<dbReference type="Pfam" id="PF02518">
    <property type="entry name" value="HATPase_c"/>
    <property type="match status" value="1"/>
</dbReference>
<dbReference type="Gene3D" id="1.20.5.1930">
    <property type="match status" value="1"/>
</dbReference>
<feature type="transmembrane region" description="Helical" evidence="15">
    <location>
        <begin position="16"/>
        <end position="36"/>
    </location>
</feature>
<evidence type="ECO:0000259" key="17">
    <source>
        <dbReference type="PROSITE" id="PS50885"/>
    </source>
</evidence>
<keyword evidence="19" id="KW-1185">Reference proteome</keyword>
<dbReference type="EMBL" id="JBHTBW010000005">
    <property type="protein sequence ID" value="MFC7439818.1"/>
    <property type="molecule type" value="Genomic_DNA"/>
</dbReference>
<keyword evidence="5 13" id="KW-0808">Transferase</keyword>
<dbReference type="SMART" id="SM00304">
    <property type="entry name" value="HAMP"/>
    <property type="match status" value="1"/>
</dbReference>
<dbReference type="InterPro" id="IPR036890">
    <property type="entry name" value="HATPase_C_sf"/>
</dbReference>
<dbReference type="PROSITE" id="PS50885">
    <property type="entry name" value="HAMP"/>
    <property type="match status" value="1"/>
</dbReference>
<evidence type="ECO:0000256" key="3">
    <source>
        <dbReference type="ARBA" id="ARBA00022475"/>
    </source>
</evidence>
<comment type="caution">
    <text evidence="18">The sequence shown here is derived from an EMBL/GenBank/DDBJ whole genome shotgun (WGS) entry which is preliminary data.</text>
</comment>
<evidence type="ECO:0000256" key="6">
    <source>
        <dbReference type="ARBA" id="ARBA00022692"/>
    </source>
</evidence>
<feature type="transmembrane region" description="Helical" evidence="15">
    <location>
        <begin position="48"/>
        <end position="70"/>
    </location>
</feature>
<keyword evidence="4" id="KW-0597">Phosphoprotein</keyword>
<evidence type="ECO:0000256" key="5">
    <source>
        <dbReference type="ARBA" id="ARBA00022679"/>
    </source>
</evidence>
<dbReference type="GO" id="GO:0016301">
    <property type="term" value="F:kinase activity"/>
    <property type="evidence" value="ECO:0007669"/>
    <property type="project" value="UniProtKB-KW"/>
</dbReference>
<keyword evidence="9 13" id="KW-0067">ATP-binding</keyword>
<dbReference type="Gene3D" id="3.30.565.10">
    <property type="entry name" value="Histidine kinase-like ATPase, C-terminal domain"/>
    <property type="match status" value="1"/>
</dbReference>
<evidence type="ECO:0000256" key="7">
    <source>
        <dbReference type="ARBA" id="ARBA00022741"/>
    </source>
</evidence>
<dbReference type="PIRSF" id="PIRSF037431">
    <property type="entry name" value="STHK_LiaS"/>
    <property type="match status" value="1"/>
</dbReference>
<evidence type="ECO:0000256" key="10">
    <source>
        <dbReference type="ARBA" id="ARBA00022989"/>
    </source>
</evidence>
<keyword evidence="3 13" id="KW-1003">Cell membrane</keyword>
<dbReference type="SUPFAM" id="SSF55874">
    <property type="entry name" value="ATPase domain of HSP90 chaperone/DNA topoisomerase II/histidine kinase"/>
    <property type="match status" value="1"/>
</dbReference>
<keyword evidence="12 13" id="KW-0472">Membrane</keyword>
<dbReference type="SUPFAM" id="SSF158472">
    <property type="entry name" value="HAMP domain-like"/>
    <property type="match status" value="1"/>
</dbReference>
<evidence type="ECO:0000256" key="15">
    <source>
        <dbReference type="SAM" id="Phobius"/>
    </source>
</evidence>
<reference evidence="19" key="1">
    <citation type="journal article" date="2019" name="Int. J. Syst. Evol. Microbiol.">
        <title>The Global Catalogue of Microorganisms (GCM) 10K type strain sequencing project: providing services to taxonomists for standard genome sequencing and annotation.</title>
        <authorList>
            <consortium name="The Broad Institute Genomics Platform"/>
            <consortium name="The Broad Institute Genome Sequencing Center for Infectious Disease"/>
            <person name="Wu L."/>
            <person name="Ma J."/>
        </authorList>
    </citation>
    <scope>NUCLEOTIDE SEQUENCE [LARGE SCALE GENOMIC DNA]</scope>
    <source>
        <strain evidence="19">CGMCC 1.12942</strain>
    </source>
</reference>
<dbReference type="InterPro" id="IPR005467">
    <property type="entry name" value="His_kinase_dom"/>
</dbReference>
<dbReference type="InterPro" id="IPR017202">
    <property type="entry name" value="LiaS/VraS"/>
</dbReference>
<evidence type="ECO:0000256" key="13">
    <source>
        <dbReference type="PIRNR" id="PIRNR037431"/>
    </source>
</evidence>
<evidence type="ECO:0000256" key="4">
    <source>
        <dbReference type="ARBA" id="ARBA00022553"/>
    </source>
</evidence>
<comment type="catalytic activity">
    <reaction evidence="1 13">
        <text>ATP + protein L-histidine = ADP + protein N-phospho-L-histidine.</text>
        <dbReference type="EC" id="2.7.13.3"/>
    </reaction>
</comment>
<evidence type="ECO:0000256" key="1">
    <source>
        <dbReference type="ARBA" id="ARBA00000085"/>
    </source>
</evidence>
<evidence type="ECO:0000256" key="11">
    <source>
        <dbReference type="ARBA" id="ARBA00023012"/>
    </source>
</evidence>
<keyword evidence="7 13" id="KW-0547">Nucleotide-binding</keyword>
<feature type="domain" description="HAMP" evidence="17">
    <location>
        <begin position="74"/>
        <end position="126"/>
    </location>
</feature>
<dbReference type="CDD" id="cd06225">
    <property type="entry name" value="HAMP"/>
    <property type="match status" value="1"/>
</dbReference>
<keyword evidence="10 15" id="KW-1133">Transmembrane helix</keyword>
<dbReference type="RefSeq" id="WP_379863007.1">
    <property type="nucleotide sequence ID" value="NZ_JBHTBW010000005.1"/>
</dbReference>
<accession>A0ABW2RFN9</accession>
<dbReference type="Proteomes" id="UP001596500">
    <property type="component" value="Unassembled WGS sequence"/>
</dbReference>
<dbReference type="PROSITE" id="PS50109">
    <property type="entry name" value="HIS_KIN"/>
    <property type="match status" value="1"/>
</dbReference>
<protein>
    <recommendedName>
        <fullName evidence="13">Sensor histidine kinase</fullName>
        <ecNumber evidence="13">2.7.13.3</ecNumber>
    </recommendedName>
</protein>
<dbReference type="PANTHER" id="PTHR24421:SF37">
    <property type="entry name" value="SENSOR HISTIDINE KINASE NARS"/>
    <property type="match status" value="1"/>
</dbReference>
<dbReference type="CDD" id="cd16917">
    <property type="entry name" value="HATPase_UhpB-NarQ-NarX-like"/>
    <property type="match status" value="1"/>
</dbReference>
<dbReference type="InterPro" id="IPR050482">
    <property type="entry name" value="Sensor_HK_TwoCompSys"/>
</dbReference>
<dbReference type="EC" id="2.7.13.3" evidence="13"/>
<sequence>MNRRKLTNIHWRLTQYTIWVCAVLAFLLLTAFMHAYRLGWQTLWTAKLFNIPILVVFAMLVVFVGTFSGFPFGYAIKRRLEGLIEATLRFERGNFSYRLPALGEDEIGLVAIHLNQMAERIEKQVASLQKLSTEKAEWEERQKQAVISEERQRLARELHDAVSQQLFAISLMSSAIKETLSGGAEPIHQQIALIEKMAGIAQNEMRALLLHLRPVTLEGKGLKEGLEELLEEFKAKHPVDIHWEVGSLPSLPKGVEDHLFRIVQEGLSNVFRHAQATSVTVRLVARNRHVHLRIIDNGVGFDMSKLKASSYGLQSIQERASEIGGIAEVVSLPDKGTQVEVKVPIVMEEKEGES</sequence>
<dbReference type="InterPro" id="IPR011712">
    <property type="entry name" value="Sig_transdc_His_kin_sub3_dim/P"/>
</dbReference>
<dbReference type="PANTHER" id="PTHR24421">
    <property type="entry name" value="NITRATE/NITRITE SENSOR PROTEIN NARX-RELATED"/>
    <property type="match status" value="1"/>
</dbReference>
<comment type="subcellular location">
    <subcellularLocation>
        <location evidence="2 13">Cell membrane</location>
        <topology evidence="2 13">Multi-pass membrane protein</topology>
    </subcellularLocation>
</comment>
<evidence type="ECO:0000256" key="12">
    <source>
        <dbReference type="ARBA" id="ARBA00023136"/>
    </source>
</evidence>
<evidence type="ECO:0000313" key="18">
    <source>
        <dbReference type="EMBL" id="MFC7439818.1"/>
    </source>
</evidence>
<proteinExistence type="predicted"/>
<keyword evidence="8 13" id="KW-0418">Kinase</keyword>
<keyword evidence="6 15" id="KW-0812">Transmembrane</keyword>
<gene>
    <name evidence="18" type="ORF">ACFQNG_01385</name>
</gene>
<dbReference type="SMART" id="SM00387">
    <property type="entry name" value="HATPase_c"/>
    <property type="match status" value="1"/>
</dbReference>
<dbReference type="Pfam" id="PF00672">
    <property type="entry name" value="HAMP"/>
    <property type="match status" value="1"/>
</dbReference>
<dbReference type="Gene3D" id="6.10.340.10">
    <property type="match status" value="1"/>
</dbReference>
<keyword evidence="11 13" id="KW-0902">Two-component regulatory system</keyword>
<dbReference type="InterPro" id="IPR003594">
    <property type="entry name" value="HATPase_dom"/>
</dbReference>
<evidence type="ECO:0000256" key="9">
    <source>
        <dbReference type="ARBA" id="ARBA00022840"/>
    </source>
</evidence>
<evidence type="ECO:0000313" key="19">
    <source>
        <dbReference type="Proteomes" id="UP001596500"/>
    </source>
</evidence>
<evidence type="ECO:0000256" key="2">
    <source>
        <dbReference type="ARBA" id="ARBA00004651"/>
    </source>
</evidence>
<feature type="domain" description="Histidine kinase" evidence="16">
    <location>
        <begin position="153"/>
        <end position="347"/>
    </location>
</feature>
<feature type="coiled-coil region" evidence="14">
    <location>
        <begin position="111"/>
        <end position="141"/>
    </location>
</feature>
<dbReference type="Pfam" id="PF07730">
    <property type="entry name" value="HisKA_3"/>
    <property type="match status" value="1"/>
</dbReference>